<reference evidence="1 2" key="1">
    <citation type="journal article" date="2020" name="Phytopathology">
        <title>Genome Sequence Resources of Colletotrichum truncatum, C. plurivorum, C. musicola, and C. sojae: Four Species Pathogenic to Soybean (Glycine max).</title>
        <authorList>
            <person name="Rogerio F."/>
            <person name="Boufleur T.R."/>
            <person name="Ciampi-Guillardi M."/>
            <person name="Sukno S.A."/>
            <person name="Thon M.R."/>
            <person name="Massola Junior N.S."/>
            <person name="Baroncelli R."/>
        </authorList>
    </citation>
    <scope>NUCLEOTIDE SEQUENCE [LARGE SCALE GENOMIC DNA]</scope>
    <source>
        <strain evidence="1 2">LFN0009</strain>
    </source>
</reference>
<dbReference type="EMBL" id="WIGN01000079">
    <property type="protein sequence ID" value="KAF6811024.1"/>
    <property type="molecule type" value="Genomic_DNA"/>
</dbReference>
<dbReference type="AlphaFoldDB" id="A0A8H6MVV4"/>
<gene>
    <name evidence="1" type="ORF">CSOJ01_05948</name>
</gene>
<dbReference type="Proteomes" id="UP000652219">
    <property type="component" value="Unassembled WGS sequence"/>
</dbReference>
<protein>
    <submittedName>
        <fullName evidence="1">Uncharacterized protein</fullName>
    </submittedName>
</protein>
<accession>A0A8H6MVV4</accession>
<sequence>MEDNPSDLDFIDYEDPNLRWDNDGYPIIPCPLRDPYEILHNEWGYRCLRKTYPGGVGPHHMPNEIILEIMQFVLLWAIECETPQHLDITHEYMSKYWMSLTDRRTYTINRPLWTGKDHLRRFKRVHGIIHLSHYVRAAVLQKYMLFSVHLVDTLCGHEDFIVAIPDIDIIIMPSIEINSLRDPQDLRELFRRLTTIHFDMDGFFKPVDAELLLLMFGLMPALRTVELQCYCVRPGLEEWVEEWRAIDEDLFPELAVWEDDNEGCFHAMWKPFANRGVELVTTDRIESKRRFTLMSTREGVLMKPIEVRKPSPWKMPIVLQWPTKTANTADASNTANTVNAANNARCRCHRPDASGSDESSSVAIAEARTRKCHEAYQAMAFGQTMDNMSQGMESQVSMGEKT</sequence>
<proteinExistence type="predicted"/>
<evidence type="ECO:0000313" key="1">
    <source>
        <dbReference type="EMBL" id="KAF6811024.1"/>
    </source>
</evidence>
<organism evidence="1 2">
    <name type="scientific">Colletotrichum sojae</name>
    <dbReference type="NCBI Taxonomy" id="2175907"/>
    <lineage>
        <taxon>Eukaryota</taxon>
        <taxon>Fungi</taxon>
        <taxon>Dikarya</taxon>
        <taxon>Ascomycota</taxon>
        <taxon>Pezizomycotina</taxon>
        <taxon>Sordariomycetes</taxon>
        <taxon>Hypocreomycetidae</taxon>
        <taxon>Glomerellales</taxon>
        <taxon>Glomerellaceae</taxon>
        <taxon>Colletotrichum</taxon>
        <taxon>Colletotrichum orchidearum species complex</taxon>
    </lineage>
</organism>
<evidence type="ECO:0000313" key="2">
    <source>
        <dbReference type="Proteomes" id="UP000652219"/>
    </source>
</evidence>
<keyword evidence="2" id="KW-1185">Reference proteome</keyword>
<comment type="caution">
    <text evidence="1">The sequence shown here is derived from an EMBL/GenBank/DDBJ whole genome shotgun (WGS) entry which is preliminary data.</text>
</comment>
<name>A0A8H6MVV4_9PEZI</name>